<evidence type="ECO:0000256" key="1">
    <source>
        <dbReference type="SAM" id="Phobius"/>
    </source>
</evidence>
<keyword evidence="1" id="KW-0812">Transmembrane</keyword>
<reference evidence="2" key="1">
    <citation type="submission" date="2019-08" db="EMBL/GenBank/DDBJ databases">
        <authorList>
            <person name="Kucharzyk K."/>
            <person name="Murdoch R.W."/>
            <person name="Higgins S."/>
            <person name="Loffler F."/>
        </authorList>
    </citation>
    <scope>NUCLEOTIDE SEQUENCE</scope>
</reference>
<comment type="caution">
    <text evidence="2">The sequence shown here is derived from an EMBL/GenBank/DDBJ whole genome shotgun (WGS) entry which is preliminary data.</text>
</comment>
<evidence type="ECO:0000313" key="2">
    <source>
        <dbReference type="EMBL" id="MPN54048.1"/>
    </source>
</evidence>
<name>A0A645IRQ5_9ZZZZ</name>
<dbReference type="AlphaFoldDB" id="A0A645IRQ5"/>
<keyword evidence="1" id="KW-0472">Membrane</keyword>
<organism evidence="2">
    <name type="scientific">bioreactor metagenome</name>
    <dbReference type="NCBI Taxonomy" id="1076179"/>
    <lineage>
        <taxon>unclassified sequences</taxon>
        <taxon>metagenomes</taxon>
        <taxon>ecological metagenomes</taxon>
    </lineage>
</organism>
<accession>A0A645IRQ5</accession>
<protein>
    <submittedName>
        <fullName evidence="2">Uncharacterized protein</fullName>
    </submittedName>
</protein>
<gene>
    <name evidence="2" type="ORF">SDC9_201717</name>
</gene>
<feature type="transmembrane region" description="Helical" evidence="1">
    <location>
        <begin position="12"/>
        <end position="33"/>
    </location>
</feature>
<keyword evidence="1" id="KW-1133">Transmembrane helix</keyword>
<proteinExistence type="predicted"/>
<sequence>MPYPNINFNPLFQNLSIIFIGVGAAPAITHFKLDKSAFSNSGKSDIILKIVAAPKRSVVFSFSITSNVNLGSNCLLIIILPPQCNNGKVSKFHPPVWYSGRIIKALS</sequence>
<dbReference type="EMBL" id="VSSQ01121868">
    <property type="protein sequence ID" value="MPN54048.1"/>
    <property type="molecule type" value="Genomic_DNA"/>
</dbReference>